<evidence type="ECO:0000313" key="4">
    <source>
        <dbReference type="Proteomes" id="UP001596084"/>
    </source>
</evidence>
<name>A0ABW0QCG8_9BURK</name>
<sequence length="76" mass="8048">MNRIELIEKLISKNDLTKAAAGRILDTLIETIQVAVKKGDSVTLVGFVRIPLMADSDSTFIADSIPGDGGHPALVS</sequence>
<dbReference type="InterPro" id="IPR000119">
    <property type="entry name" value="Hist_DNA-bd"/>
</dbReference>
<evidence type="ECO:0000256" key="1">
    <source>
        <dbReference type="ARBA" id="ARBA00010529"/>
    </source>
</evidence>
<keyword evidence="4" id="KW-1185">Reference proteome</keyword>
<protein>
    <submittedName>
        <fullName evidence="3">HU family DNA-binding protein</fullName>
    </submittedName>
</protein>
<gene>
    <name evidence="3" type="ORF">ACFPP7_16920</name>
</gene>
<dbReference type="Gene3D" id="4.10.520.10">
    <property type="entry name" value="IHF-like DNA-binding proteins"/>
    <property type="match status" value="1"/>
</dbReference>
<dbReference type="Proteomes" id="UP001596084">
    <property type="component" value="Unassembled WGS sequence"/>
</dbReference>
<organism evidence="3 4">
    <name type="scientific">Polaromonas jejuensis</name>
    <dbReference type="NCBI Taxonomy" id="457502"/>
    <lineage>
        <taxon>Bacteria</taxon>
        <taxon>Pseudomonadati</taxon>
        <taxon>Pseudomonadota</taxon>
        <taxon>Betaproteobacteria</taxon>
        <taxon>Burkholderiales</taxon>
        <taxon>Comamonadaceae</taxon>
        <taxon>Polaromonas</taxon>
    </lineage>
</organism>
<comment type="caution">
    <text evidence="3">The sequence shown here is derived from an EMBL/GenBank/DDBJ whole genome shotgun (WGS) entry which is preliminary data.</text>
</comment>
<evidence type="ECO:0000313" key="3">
    <source>
        <dbReference type="EMBL" id="MFC5522576.1"/>
    </source>
</evidence>
<evidence type="ECO:0000256" key="2">
    <source>
        <dbReference type="ARBA" id="ARBA00023125"/>
    </source>
</evidence>
<dbReference type="Pfam" id="PF00216">
    <property type="entry name" value="Bac_DNA_binding"/>
    <property type="match status" value="1"/>
</dbReference>
<dbReference type="EMBL" id="JBHSMX010000049">
    <property type="protein sequence ID" value="MFC5522576.1"/>
    <property type="molecule type" value="Genomic_DNA"/>
</dbReference>
<reference evidence="4" key="1">
    <citation type="journal article" date="2019" name="Int. J. Syst. Evol. Microbiol.">
        <title>The Global Catalogue of Microorganisms (GCM) 10K type strain sequencing project: providing services to taxonomists for standard genome sequencing and annotation.</title>
        <authorList>
            <consortium name="The Broad Institute Genomics Platform"/>
            <consortium name="The Broad Institute Genome Sequencing Center for Infectious Disease"/>
            <person name="Wu L."/>
            <person name="Ma J."/>
        </authorList>
    </citation>
    <scope>NUCLEOTIDE SEQUENCE [LARGE SCALE GENOMIC DNA]</scope>
    <source>
        <strain evidence="4">CGMCC 4.7277</strain>
    </source>
</reference>
<accession>A0ABW0QCG8</accession>
<keyword evidence="2 3" id="KW-0238">DNA-binding</keyword>
<proteinExistence type="inferred from homology"/>
<dbReference type="RefSeq" id="WP_174548579.1">
    <property type="nucleotide sequence ID" value="NZ_JBHSMX010000049.1"/>
</dbReference>
<comment type="similarity">
    <text evidence="1">Belongs to the bacterial histone-like protein family.</text>
</comment>
<dbReference type="SUPFAM" id="SSF47729">
    <property type="entry name" value="IHF-like DNA-binding proteins"/>
    <property type="match status" value="1"/>
</dbReference>
<dbReference type="InterPro" id="IPR010992">
    <property type="entry name" value="IHF-like_DNA-bd_dom_sf"/>
</dbReference>
<dbReference type="GO" id="GO:0003677">
    <property type="term" value="F:DNA binding"/>
    <property type="evidence" value="ECO:0007669"/>
    <property type="project" value="UniProtKB-KW"/>
</dbReference>